<feature type="active site" evidence="7">
    <location>
        <position position="63"/>
    </location>
</feature>
<dbReference type="InterPro" id="IPR041725">
    <property type="entry name" value="L-asparaginase_I"/>
</dbReference>
<proteinExistence type="inferred from homology"/>
<dbReference type="NCBIfam" id="TIGR00519">
    <property type="entry name" value="asnASE_I"/>
    <property type="match status" value="1"/>
</dbReference>
<accession>A0A9Q1HHA9</accession>
<gene>
    <name evidence="10" type="ORF">HOLleu_08878</name>
</gene>
<dbReference type="SUPFAM" id="SSF53774">
    <property type="entry name" value="Glutaminase/Asparaginase"/>
    <property type="match status" value="1"/>
</dbReference>
<dbReference type="Proteomes" id="UP001152320">
    <property type="component" value="Chromosome 3"/>
</dbReference>
<evidence type="ECO:0000256" key="3">
    <source>
        <dbReference type="ARBA" id="ARBA00022801"/>
    </source>
</evidence>
<keyword evidence="2" id="KW-0677">Repeat</keyword>
<dbReference type="GO" id="GO:0004067">
    <property type="term" value="F:asparaginase activity"/>
    <property type="evidence" value="ECO:0007669"/>
    <property type="project" value="UniProtKB-UniRule"/>
</dbReference>
<dbReference type="PIRSF" id="PIRSF001220">
    <property type="entry name" value="L-ASNase_gatD"/>
    <property type="match status" value="1"/>
</dbReference>
<evidence type="ECO:0000256" key="5">
    <source>
        <dbReference type="ARBA" id="ARBA00061199"/>
    </source>
</evidence>
<dbReference type="Pfam" id="PF00710">
    <property type="entry name" value="Asparaginase"/>
    <property type="match status" value="1"/>
</dbReference>
<dbReference type="EC" id="3.5.1.1" evidence="1"/>
<dbReference type="FunFam" id="3.40.50.40:FF:000001">
    <property type="entry name" value="L-asparaginase 1"/>
    <property type="match status" value="1"/>
</dbReference>
<dbReference type="PIRSF" id="PIRSF500176">
    <property type="entry name" value="L_ASNase"/>
    <property type="match status" value="1"/>
</dbReference>
<dbReference type="Pfam" id="PF12796">
    <property type="entry name" value="Ank_2"/>
    <property type="match status" value="1"/>
</dbReference>
<dbReference type="InterPro" id="IPR040919">
    <property type="entry name" value="Asparaginase_C"/>
</dbReference>
<dbReference type="PRINTS" id="PR00139">
    <property type="entry name" value="ASNGLNASE"/>
</dbReference>
<dbReference type="InterPro" id="IPR006034">
    <property type="entry name" value="Asparaginase/glutaminase-like"/>
</dbReference>
<dbReference type="InterPro" id="IPR002110">
    <property type="entry name" value="Ankyrin_rpt"/>
</dbReference>
<evidence type="ECO:0000256" key="4">
    <source>
        <dbReference type="ARBA" id="ARBA00023043"/>
    </source>
</evidence>
<dbReference type="SMART" id="SM00870">
    <property type="entry name" value="Asparaginase"/>
    <property type="match status" value="1"/>
</dbReference>
<dbReference type="InterPro" id="IPR036152">
    <property type="entry name" value="Asp/glu_Ase-like_sf"/>
</dbReference>
<evidence type="ECO:0000256" key="2">
    <source>
        <dbReference type="ARBA" id="ARBA00022737"/>
    </source>
</evidence>
<organism evidence="10 11">
    <name type="scientific">Holothuria leucospilota</name>
    <name type="common">Black long sea cucumber</name>
    <name type="synonym">Mertensiothuria leucospilota</name>
    <dbReference type="NCBI Taxonomy" id="206669"/>
    <lineage>
        <taxon>Eukaryota</taxon>
        <taxon>Metazoa</taxon>
        <taxon>Echinodermata</taxon>
        <taxon>Eleutherozoa</taxon>
        <taxon>Echinozoa</taxon>
        <taxon>Holothuroidea</taxon>
        <taxon>Aspidochirotacea</taxon>
        <taxon>Aspidochirotida</taxon>
        <taxon>Holothuriidae</taxon>
        <taxon>Holothuria</taxon>
    </lineage>
</organism>
<dbReference type="InterPro" id="IPR027473">
    <property type="entry name" value="L-asparaginase_C"/>
</dbReference>
<feature type="domain" description="L-asparaginase N-terminal" evidence="8">
    <location>
        <begin position="25"/>
        <end position="165"/>
    </location>
</feature>
<dbReference type="CDD" id="cd08963">
    <property type="entry name" value="L-asparaginase_I"/>
    <property type="match status" value="1"/>
</dbReference>
<keyword evidence="4 6" id="KW-0040">ANK repeat</keyword>
<evidence type="ECO:0000256" key="7">
    <source>
        <dbReference type="PROSITE-ProRule" id="PRU10100"/>
    </source>
</evidence>
<evidence type="ECO:0000259" key="9">
    <source>
        <dbReference type="Pfam" id="PF17763"/>
    </source>
</evidence>
<dbReference type="InterPro" id="IPR027475">
    <property type="entry name" value="Asparaginase/glutaminase_AS2"/>
</dbReference>
<dbReference type="PANTHER" id="PTHR11707">
    <property type="entry name" value="L-ASPARAGINASE"/>
    <property type="match status" value="1"/>
</dbReference>
<evidence type="ECO:0000256" key="1">
    <source>
        <dbReference type="ARBA" id="ARBA00012920"/>
    </source>
</evidence>
<dbReference type="InterPro" id="IPR037152">
    <property type="entry name" value="L-asparaginase_N_sf"/>
</dbReference>
<sequence>MNFFLLIFLKSVSSEEKRIIYKVLTYTSLKDSSNIGMKDWIQMAADIEKHYFHYDGFVILHGTDTMAYTASALSFMMENLGKPVILTGAQVPISELRSDGRDNLLGAIYIAGHYCIPEVTLFFNNKLFRGNRCEKLSADDFDAFHSPNLPPLVTMAVGIKVSWESIYRPTALSAFRVHTELNRNVGLLRLFPGITSATAHAFLQPPMEGVVLETYGAGNCPSDRKDLLEEIGAACRRGVIIVNCTQCSKGSVKAYYETGSVLLQAGVVPGLDMTPEAALSKLSYVLSLDLSIEEKRKMMRTNIRGEMSVLPKQEVPGQLQENRLIQAVADTLLLTSEADLKAVSDTLFPPMMCAAARTGDIETLIHLKHCGGDLQGSDYDGRTALHVAAAQGNYEVVKFLLENGCSMYATDRFGHTPFLEAVLNEHFDIIDIMKETGGHIIEENMPDLVTYVISSASSGSAGRLKALQMAGVDLSLSDYTGNTALHVGGHWSGF</sequence>
<dbReference type="Gene3D" id="3.40.50.1170">
    <property type="entry name" value="L-asparaginase, N-terminal domain"/>
    <property type="match status" value="1"/>
</dbReference>
<evidence type="ECO:0000313" key="11">
    <source>
        <dbReference type="Proteomes" id="UP001152320"/>
    </source>
</evidence>
<dbReference type="PROSITE" id="PS50297">
    <property type="entry name" value="ANK_REP_REGION"/>
    <property type="match status" value="1"/>
</dbReference>
<dbReference type="SUPFAM" id="SSF48403">
    <property type="entry name" value="Ankyrin repeat"/>
    <property type="match status" value="1"/>
</dbReference>
<dbReference type="Gene3D" id="1.25.40.20">
    <property type="entry name" value="Ankyrin repeat-containing domain"/>
    <property type="match status" value="1"/>
</dbReference>
<dbReference type="OrthoDB" id="542841at2759"/>
<dbReference type="AlphaFoldDB" id="A0A9Q1HHA9"/>
<comment type="caution">
    <text evidence="10">The sequence shown here is derived from an EMBL/GenBank/DDBJ whole genome shotgun (WGS) entry which is preliminary data.</text>
</comment>
<dbReference type="InterPro" id="IPR006033">
    <property type="entry name" value="AsnA_fam"/>
</dbReference>
<feature type="repeat" description="ANK" evidence="6">
    <location>
        <begin position="380"/>
        <end position="412"/>
    </location>
</feature>
<protein>
    <recommendedName>
        <fullName evidence="1">asparaginase</fullName>
        <ecNumber evidence="1">3.5.1.1</ecNumber>
    </recommendedName>
</protein>
<dbReference type="PROSITE" id="PS00917">
    <property type="entry name" value="ASN_GLN_ASE_2"/>
    <property type="match status" value="1"/>
</dbReference>
<evidence type="ECO:0000259" key="8">
    <source>
        <dbReference type="Pfam" id="PF00710"/>
    </source>
</evidence>
<keyword evidence="3" id="KW-0378">Hydrolase</keyword>
<dbReference type="PANTHER" id="PTHR11707:SF28">
    <property type="entry name" value="60 KDA LYSOPHOSPHOLIPASE"/>
    <property type="match status" value="1"/>
</dbReference>
<dbReference type="GO" id="GO:0009066">
    <property type="term" value="P:aspartate family amino acid metabolic process"/>
    <property type="evidence" value="ECO:0007669"/>
    <property type="project" value="UniProtKB-ARBA"/>
</dbReference>
<reference evidence="10" key="1">
    <citation type="submission" date="2021-10" db="EMBL/GenBank/DDBJ databases">
        <title>Tropical sea cucumber genome reveals ecological adaptation and Cuvierian tubules defense mechanism.</title>
        <authorList>
            <person name="Chen T."/>
        </authorList>
    </citation>
    <scope>NUCLEOTIDE SEQUENCE</scope>
    <source>
        <strain evidence="10">Nanhai2018</strain>
        <tissue evidence="10">Muscle</tissue>
    </source>
</reference>
<keyword evidence="11" id="KW-1185">Reference proteome</keyword>
<evidence type="ECO:0000256" key="6">
    <source>
        <dbReference type="PROSITE-ProRule" id="PRU00023"/>
    </source>
</evidence>
<dbReference type="EMBL" id="JAIZAY010000003">
    <property type="protein sequence ID" value="KAJ8045795.1"/>
    <property type="molecule type" value="Genomic_DNA"/>
</dbReference>
<dbReference type="Gene3D" id="3.40.50.40">
    <property type="match status" value="1"/>
</dbReference>
<dbReference type="SMART" id="SM00248">
    <property type="entry name" value="ANK"/>
    <property type="match status" value="3"/>
</dbReference>
<dbReference type="InterPro" id="IPR027474">
    <property type="entry name" value="L-asparaginase_N"/>
</dbReference>
<dbReference type="FunFam" id="3.40.50.1170:FF:000003">
    <property type="entry name" value="60 kDa lysophospholipase"/>
    <property type="match status" value="1"/>
</dbReference>
<comment type="similarity">
    <text evidence="5">In the N-terminal section; belongs to the asparaginase 1 family.</text>
</comment>
<feature type="domain" description="Asparaginase/glutaminase C-terminal" evidence="9">
    <location>
        <begin position="184"/>
        <end position="299"/>
    </location>
</feature>
<name>A0A9Q1HHA9_HOLLE</name>
<dbReference type="Pfam" id="PF17763">
    <property type="entry name" value="Asparaginase_C"/>
    <property type="match status" value="1"/>
</dbReference>
<dbReference type="PROSITE" id="PS50088">
    <property type="entry name" value="ANK_REPEAT"/>
    <property type="match status" value="1"/>
</dbReference>
<dbReference type="InterPro" id="IPR036770">
    <property type="entry name" value="Ankyrin_rpt-contain_sf"/>
</dbReference>
<evidence type="ECO:0000313" key="10">
    <source>
        <dbReference type="EMBL" id="KAJ8045795.1"/>
    </source>
</evidence>
<dbReference type="PROSITE" id="PS51732">
    <property type="entry name" value="ASN_GLN_ASE_3"/>
    <property type="match status" value="1"/>
</dbReference>